<dbReference type="Proteomes" id="UP000886998">
    <property type="component" value="Unassembled WGS sequence"/>
</dbReference>
<dbReference type="AlphaFoldDB" id="A0A8X6YFU9"/>
<keyword evidence="1" id="KW-1133">Transmembrane helix</keyword>
<keyword evidence="1" id="KW-0812">Transmembrane</keyword>
<name>A0A8X6YFU9_9ARAC</name>
<feature type="transmembrane region" description="Helical" evidence="1">
    <location>
        <begin position="12"/>
        <end position="35"/>
    </location>
</feature>
<proteinExistence type="predicted"/>
<evidence type="ECO:0000256" key="1">
    <source>
        <dbReference type="SAM" id="Phobius"/>
    </source>
</evidence>
<comment type="caution">
    <text evidence="2">The sequence shown here is derived from an EMBL/GenBank/DDBJ whole genome shotgun (WGS) entry which is preliminary data.</text>
</comment>
<gene>
    <name evidence="2" type="ORF">TNIN_258931</name>
</gene>
<organism evidence="2 3">
    <name type="scientific">Trichonephila inaurata madagascariensis</name>
    <dbReference type="NCBI Taxonomy" id="2747483"/>
    <lineage>
        <taxon>Eukaryota</taxon>
        <taxon>Metazoa</taxon>
        <taxon>Ecdysozoa</taxon>
        <taxon>Arthropoda</taxon>
        <taxon>Chelicerata</taxon>
        <taxon>Arachnida</taxon>
        <taxon>Araneae</taxon>
        <taxon>Araneomorphae</taxon>
        <taxon>Entelegynae</taxon>
        <taxon>Araneoidea</taxon>
        <taxon>Nephilidae</taxon>
        <taxon>Trichonephila</taxon>
        <taxon>Trichonephila inaurata</taxon>
    </lineage>
</organism>
<keyword evidence="3" id="KW-1185">Reference proteome</keyword>
<keyword evidence="1" id="KW-0472">Membrane</keyword>
<evidence type="ECO:0000313" key="2">
    <source>
        <dbReference type="EMBL" id="GFY72146.1"/>
    </source>
</evidence>
<evidence type="ECO:0000313" key="3">
    <source>
        <dbReference type="Proteomes" id="UP000886998"/>
    </source>
</evidence>
<protein>
    <submittedName>
        <fullName evidence="2">Uncharacterized protein</fullName>
    </submittedName>
</protein>
<sequence length="101" mass="11723">MSFEGISLTAYMYTYFIFGRDIFINAGVLELYRVVRFKNPIMSRHDKRVTICSAKEKGWDDDDRRCLCGDQRGKAPWGRIVTDICPSVSGGYTCRREELLR</sequence>
<reference evidence="2" key="1">
    <citation type="submission" date="2020-08" db="EMBL/GenBank/DDBJ databases">
        <title>Multicomponent nature underlies the extraordinary mechanical properties of spider dragline silk.</title>
        <authorList>
            <person name="Kono N."/>
            <person name="Nakamura H."/>
            <person name="Mori M."/>
            <person name="Yoshida Y."/>
            <person name="Ohtoshi R."/>
            <person name="Malay A.D."/>
            <person name="Moran D.A.P."/>
            <person name="Tomita M."/>
            <person name="Numata K."/>
            <person name="Arakawa K."/>
        </authorList>
    </citation>
    <scope>NUCLEOTIDE SEQUENCE</scope>
</reference>
<dbReference type="EMBL" id="BMAV01019240">
    <property type="protein sequence ID" value="GFY72146.1"/>
    <property type="molecule type" value="Genomic_DNA"/>
</dbReference>
<accession>A0A8X6YFU9</accession>